<proteinExistence type="predicted"/>
<evidence type="ECO:0000313" key="3">
    <source>
        <dbReference type="Proteomes" id="UP000410492"/>
    </source>
</evidence>
<evidence type="ECO:0000256" key="1">
    <source>
        <dbReference type="SAM" id="MobiDB-lite"/>
    </source>
</evidence>
<protein>
    <submittedName>
        <fullName evidence="2">Uncharacterized protein</fullName>
    </submittedName>
</protein>
<feature type="region of interest" description="Disordered" evidence="1">
    <location>
        <begin position="60"/>
        <end position="88"/>
    </location>
</feature>
<reference evidence="2 3" key="1">
    <citation type="submission" date="2019-01" db="EMBL/GenBank/DDBJ databases">
        <authorList>
            <person name="Sayadi A."/>
        </authorList>
    </citation>
    <scope>NUCLEOTIDE SEQUENCE [LARGE SCALE GENOMIC DNA]</scope>
</reference>
<evidence type="ECO:0000313" key="2">
    <source>
        <dbReference type="EMBL" id="VEN39487.1"/>
    </source>
</evidence>
<keyword evidence="3" id="KW-1185">Reference proteome</keyword>
<feature type="non-terminal residue" evidence="2">
    <location>
        <position position="88"/>
    </location>
</feature>
<dbReference type="Proteomes" id="UP000410492">
    <property type="component" value="Unassembled WGS sequence"/>
</dbReference>
<accession>A0A653BX13</accession>
<organism evidence="2 3">
    <name type="scientific">Callosobruchus maculatus</name>
    <name type="common">Southern cowpea weevil</name>
    <name type="synonym">Pulse bruchid</name>
    <dbReference type="NCBI Taxonomy" id="64391"/>
    <lineage>
        <taxon>Eukaryota</taxon>
        <taxon>Metazoa</taxon>
        <taxon>Ecdysozoa</taxon>
        <taxon>Arthropoda</taxon>
        <taxon>Hexapoda</taxon>
        <taxon>Insecta</taxon>
        <taxon>Pterygota</taxon>
        <taxon>Neoptera</taxon>
        <taxon>Endopterygota</taxon>
        <taxon>Coleoptera</taxon>
        <taxon>Polyphaga</taxon>
        <taxon>Cucujiformia</taxon>
        <taxon>Chrysomeloidea</taxon>
        <taxon>Chrysomelidae</taxon>
        <taxon>Bruchinae</taxon>
        <taxon>Bruchini</taxon>
        <taxon>Callosobruchus</taxon>
    </lineage>
</organism>
<dbReference type="AlphaFoldDB" id="A0A653BX13"/>
<gene>
    <name evidence="2" type="ORF">CALMAC_LOCUS4006</name>
</gene>
<sequence>MNSLLRELPITFLGTSCRWSRDRQRPTGTPASGHWRSLLRPPVIVDHFFKSILENPYKIQNGPHLAPSNTKPDGGVTKLTQNPVCYTT</sequence>
<dbReference type="OrthoDB" id="10530205at2759"/>
<name>A0A653BX13_CALMS</name>
<dbReference type="EMBL" id="CAACVG010005625">
    <property type="protein sequence ID" value="VEN39487.1"/>
    <property type="molecule type" value="Genomic_DNA"/>
</dbReference>
<feature type="compositionally biased region" description="Polar residues" evidence="1">
    <location>
        <begin position="78"/>
        <end position="88"/>
    </location>
</feature>